<dbReference type="Proteomes" id="UP000002012">
    <property type="component" value="Chromosome"/>
</dbReference>
<dbReference type="Pfam" id="PF09674">
    <property type="entry name" value="DUF2400"/>
    <property type="match status" value="1"/>
</dbReference>
<dbReference type="STRING" id="522772.Dacet_1270"/>
<evidence type="ECO:0008006" key="3">
    <source>
        <dbReference type="Google" id="ProtNLM"/>
    </source>
</evidence>
<gene>
    <name evidence="1" type="ordered locus">Dacet_1270</name>
</gene>
<evidence type="ECO:0000313" key="1">
    <source>
        <dbReference type="EMBL" id="ADD68042.1"/>
    </source>
</evidence>
<reference evidence="1 2" key="1">
    <citation type="journal article" date="2010" name="Stand. Genomic Sci.">
        <title>Complete genome sequence of Denitrovibrio acetiphilus type strain (N2460).</title>
        <authorList>
            <person name="Kiss H."/>
            <person name="Lang E."/>
            <person name="Lapidus A."/>
            <person name="Copeland A."/>
            <person name="Nolan M."/>
            <person name="Glavina Del Rio T."/>
            <person name="Chen F."/>
            <person name="Lucas S."/>
            <person name="Tice H."/>
            <person name="Cheng J.F."/>
            <person name="Han C."/>
            <person name="Goodwin L."/>
            <person name="Pitluck S."/>
            <person name="Liolios K."/>
            <person name="Pati A."/>
            <person name="Ivanova N."/>
            <person name="Mavromatis K."/>
            <person name="Chen A."/>
            <person name="Palaniappan K."/>
            <person name="Land M."/>
            <person name="Hauser L."/>
            <person name="Chang Y.J."/>
            <person name="Jeffries C.D."/>
            <person name="Detter J.C."/>
            <person name="Brettin T."/>
            <person name="Spring S."/>
            <person name="Rohde M."/>
            <person name="Goker M."/>
            <person name="Woyke T."/>
            <person name="Bristow J."/>
            <person name="Eisen J.A."/>
            <person name="Markowitz V."/>
            <person name="Hugenholtz P."/>
            <person name="Kyrpides N.C."/>
            <person name="Klenk H.P."/>
        </authorList>
    </citation>
    <scope>NUCLEOTIDE SEQUENCE [LARGE SCALE GENOMIC DNA]</scope>
    <source>
        <strain evidence="2">DSM 12809 / NBRC 114555 / N2460</strain>
    </source>
</reference>
<dbReference type="NCBIfam" id="TIGR02757">
    <property type="entry name" value="TIGR02757 family protein"/>
    <property type="match status" value="1"/>
</dbReference>
<accession>D4H7P3</accession>
<sequence length="261" mass="30863">MTATTRYRTFFEEIYAQYNKREYIHTDPIHYPHTLEGDKEFIALTAASFAYGNVKAIKSFLLSFFEHYGTEPEKLNSESKGLYYRFQSVSDVHYYSQFMQRLYGEYGSLENLFARRDTLEEGIDYFYEVVNRMCQGAEKGFFFLFPNPRTSGAKRLRMFLRWMVRKDDVDFGLWKKFSPSELLMPIDTHILRFAKNNNIINNDSATRKNLETVSTFFKQLNADDPAKYDFALTRLGIINDCKYNSCEKCVECMHRFTCIFV</sequence>
<dbReference type="HOGENOM" id="CLU_064298_0_0_0"/>
<dbReference type="KEGG" id="dap:Dacet_1270"/>
<dbReference type="InParanoid" id="D4H7P3"/>
<proteinExistence type="predicted"/>
<name>D4H7P3_DENA2</name>
<dbReference type="InterPro" id="IPR014127">
    <property type="entry name" value="CHP02757"/>
</dbReference>
<organism evidence="1 2">
    <name type="scientific">Denitrovibrio acetiphilus (strain DSM 12809 / NBRC 114555 / N2460)</name>
    <dbReference type="NCBI Taxonomy" id="522772"/>
    <lineage>
        <taxon>Bacteria</taxon>
        <taxon>Pseudomonadati</taxon>
        <taxon>Deferribacterota</taxon>
        <taxon>Deferribacteres</taxon>
        <taxon>Deferribacterales</taxon>
        <taxon>Geovibrionaceae</taxon>
        <taxon>Denitrovibrio</taxon>
    </lineage>
</organism>
<dbReference type="RefSeq" id="WP_013010564.1">
    <property type="nucleotide sequence ID" value="NC_013943.1"/>
</dbReference>
<dbReference type="AlphaFoldDB" id="D4H7P3"/>
<dbReference type="OrthoDB" id="9773332at2"/>
<evidence type="ECO:0000313" key="2">
    <source>
        <dbReference type="Proteomes" id="UP000002012"/>
    </source>
</evidence>
<protein>
    <recommendedName>
        <fullName evidence="3">TIGR02757 family protein</fullName>
    </recommendedName>
</protein>
<dbReference type="eggNOG" id="COG0177">
    <property type="taxonomic scope" value="Bacteria"/>
</dbReference>
<dbReference type="EMBL" id="CP001968">
    <property type="protein sequence ID" value="ADD68042.1"/>
    <property type="molecule type" value="Genomic_DNA"/>
</dbReference>
<keyword evidence="2" id="KW-1185">Reference proteome</keyword>
<dbReference type="PaxDb" id="522772-Dacet_1270"/>